<proteinExistence type="predicted"/>
<dbReference type="AlphaFoldDB" id="A0A9D4U7Q8"/>
<reference evidence="1" key="1">
    <citation type="submission" date="2021-01" db="EMBL/GenBank/DDBJ databases">
        <title>Adiantum capillus-veneris genome.</title>
        <authorList>
            <person name="Fang Y."/>
            <person name="Liao Q."/>
        </authorList>
    </citation>
    <scope>NUCLEOTIDE SEQUENCE</scope>
    <source>
        <strain evidence="1">H3</strain>
        <tissue evidence="1">Leaf</tissue>
    </source>
</reference>
<comment type="caution">
    <text evidence="1">The sequence shown here is derived from an EMBL/GenBank/DDBJ whole genome shotgun (WGS) entry which is preliminary data.</text>
</comment>
<dbReference type="EMBL" id="JABFUD020000022">
    <property type="protein sequence ID" value="KAI5061891.1"/>
    <property type="molecule type" value="Genomic_DNA"/>
</dbReference>
<dbReference type="Proteomes" id="UP000886520">
    <property type="component" value="Chromosome 22"/>
</dbReference>
<gene>
    <name evidence="1" type="ORF">GOP47_0022430</name>
</gene>
<name>A0A9D4U7Q8_ADICA</name>
<organism evidence="1 2">
    <name type="scientific">Adiantum capillus-veneris</name>
    <name type="common">Maidenhair fern</name>
    <dbReference type="NCBI Taxonomy" id="13818"/>
    <lineage>
        <taxon>Eukaryota</taxon>
        <taxon>Viridiplantae</taxon>
        <taxon>Streptophyta</taxon>
        <taxon>Embryophyta</taxon>
        <taxon>Tracheophyta</taxon>
        <taxon>Polypodiopsida</taxon>
        <taxon>Polypodiidae</taxon>
        <taxon>Polypodiales</taxon>
        <taxon>Pteridineae</taxon>
        <taxon>Pteridaceae</taxon>
        <taxon>Vittarioideae</taxon>
        <taxon>Adiantum</taxon>
    </lineage>
</organism>
<evidence type="ECO:0000313" key="2">
    <source>
        <dbReference type="Proteomes" id="UP000886520"/>
    </source>
</evidence>
<protein>
    <submittedName>
        <fullName evidence="1">Uncharacterized protein</fullName>
    </submittedName>
</protein>
<sequence length="73" mass="7797">MRLFLGEPLAEVGVLIERGASRQVVFIVQVLVGVGMHGVVNVLHPILQILAHRCRISSCKESPAALALLGQAD</sequence>
<accession>A0A9D4U7Q8</accession>
<evidence type="ECO:0000313" key="1">
    <source>
        <dbReference type="EMBL" id="KAI5061891.1"/>
    </source>
</evidence>
<keyword evidence="2" id="KW-1185">Reference proteome</keyword>